<protein>
    <recommendedName>
        <fullName evidence="4">DUF2278 domain-containing protein</fullName>
    </recommendedName>
</protein>
<comment type="caution">
    <text evidence="2">The sequence shown here is derived from an EMBL/GenBank/DDBJ whole genome shotgun (WGS) entry which is preliminary data.</text>
</comment>
<proteinExistence type="predicted"/>
<dbReference type="Proteomes" id="UP001358417">
    <property type="component" value="Unassembled WGS sequence"/>
</dbReference>
<evidence type="ECO:0000313" key="2">
    <source>
        <dbReference type="EMBL" id="KAK5063100.1"/>
    </source>
</evidence>
<dbReference type="InterPro" id="IPR019268">
    <property type="entry name" value="DUF2278"/>
</dbReference>
<organism evidence="2 3">
    <name type="scientific">Exophiala bonariae</name>
    <dbReference type="NCBI Taxonomy" id="1690606"/>
    <lineage>
        <taxon>Eukaryota</taxon>
        <taxon>Fungi</taxon>
        <taxon>Dikarya</taxon>
        <taxon>Ascomycota</taxon>
        <taxon>Pezizomycotina</taxon>
        <taxon>Eurotiomycetes</taxon>
        <taxon>Chaetothyriomycetidae</taxon>
        <taxon>Chaetothyriales</taxon>
        <taxon>Herpotrichiellaceae</taxon>
        <taxon>Exophiala</taxon>
    </lineage>
</organism>
<evidence type="ECO:0000313" key="3">
    <source>
        <dbReference type="Proteomes" id="UP001358417"/>
    </source>
</evidence>
<evidence type="ECO:0008006" key="4">
    <source>
        <dbReference type="Google" id="ProtNLM"/>
    </source>
</evidence>
<name>A0AAV9NPF9_9EURO</name>
<dbReference type="AlphaFoldDB" id="A0AAV9NPF9"/>
<evidence type="ECO:0000256" key="1">
    <source>
        <dbReference type="SAM" id="MobiDB-lite"/>
    </source>
</evidence>
<reference evidence="2 3" key="1">
    <citation type="submission" date="2023-08" db="EMBL/GenBank/DDBJ databases">
        <title>Black Yeasts Isolated from many extreme environments.</title>
        <authorList>
            <person name="Coleine C."/>
            <person name="Stajich J.E."/>
            <person name="Selbmann L."/>
        </authorList>
    </citation>
    <scope>NUCLEOTIDE SEQUENCE [LARGE SCALE GENOMIC DNA]</scope>
    <source>
        <strain evidence="2 3">CCFEE 5792</strain>
    </source>
</reference>
<dbReference type="EMBL" id="JAVRRD010000002">
    <property type="protein sequence ID" value="KAK5063100.1"/>
    <property type="molecule type" value="Genomic_DNA"/>
</dbReference>
<keyword evidence="3" id="KW-1185">Reference proteome</keyword>
<dbReference type="GeneID" id="89973354"/>
<gene>
    <name evidence="2" type="ORF">LTR84_005176</name>
</gene>
<feature type="region of interest" description="Disordered" evidence="1">
    <location>
        <begin position="202"/>
        <end position="224"/>
    </location>
</feature>
<accession>A0AAV9NPF9</accession>
<dbReference type="Pfam" id="PF10042">
    <property type="entry name" value="DUF2278"/>
    <property type="match status" value="1"/>
</dbReference>
<dbReference type="RefSeq" id="XP_064711372.1">
    <property type="nucleotide sequence ID" value="XM_064848748.1"/>
</dbReference>
<sequence>MSHSSGQEVYGVYVLKPFGYERERHEDDPEDPHMLLYFRDPDKPRKAANKYNVAINVKSKGSPSELVYVLKDPFEHQETIRKLEALEPGFHAANSSLFLDYERTLGLVDIEHGTMLPHDVPGQDNDLLDELEPIVHSAIRNQAQVYIFGFRYRDGKGIHKVHMNQGSVGSFGDQNGVKTDGAIIIRDQDEWKAVFLAFASQKTPTDDHSGQPRHGARSLKDQVA</sequence>